<organism evidence="2 3">
    <name type="scientific">Venturia nashicola</name>
    <dbReference type="NCBI Taxonomy" id="86259"/>
    <lineage>
        <taxon>Eukaryota</taxon>
        <taxon>Fungi</taxon>
        <taxon>Dikarya</taxon>
        <taxon>Ascomycota</taxon>
        <taxon>Pezizomycotina</taxon>
        <taxon>Dothideomycetes</taxon>
        <taxon>Pleosporomycetidae</taxon>
        <taxon>Venturiales</taxon>
        <taxon>Venturiaceae</taxon>
        <taxon>Venturia</taxon>
    </lineage>
</organism>
<feature type="chain" id="PRO_5021430527" evidence="1">
    <location>
        <begin position="18"/>
        <end position="88"/>
    </location>
</feature>
<reference evidence="2 3" key="1">
    <citation type="submission" date="2019-04" db="EMBL/GenBank/DDBJ databases">
        <title>High contiguity whole genome sequence and gene annotation resource for two Venturia nashicola isolates.</title>
        <authorList>
            <person name="Prokchorchik M."/>
            <person name="Won K."/>
            <person name="Lee Y."/>
            <person name="Choi E.D."/>
            <person name="Segonzac C."/>
            <person name="Sohn K.H."/>
        </authorList>
    </citation>
    <scope>NUCLEOTIDE SEQUENCE [LARGE SCALE GENOMIC DNA]</scope>
    <source>
        <strain evidence="2 3">PRI2</strain>
    </source>
</reference>
<name>A0A4Z1NV71_9PEZI</name>
<dbReference type="EMBL" id="SNSC02000014">
    <property type="protein sequence ID" value="TID18462.1"/>
    <property type="molecule type" value="Genomic_DNA"/>
</dbReference>
<accession>A0A4Z1NV71</accession>
<comment type="caution">
    <text evidence="2">The sequence shown here is derived from an EMBL/GenBank/DDBJ whole genome shotgun (WGS) entry which is preliminary data.</text>
</comment>
<keyword evidence="3" id="KW-1185">Reference proteome</keyword>
<keyword evidence="1" id="KW-0732">Signal</keyword>
<evidence type="ECO:0000256" key="1">
    <source>
        <dbReference type="SAM" id="SignalP"/>
    </source>
</evidence>
<sequence>MKFTIVTALFLVSGAIAGGPPVQHPKEWTQCGIEKNIHYCYKINPANAKLIYEGKQKCRKDKPCKVVRNGCTKWMQLVGKEWLADCSA</sequence>
<proteinExistence type="predicted"/>
<gene>
    <name evidence="2" type="ORF">E6O75_ATG06538</name>
</gene>
<dbReference type="AlphaFoldDB" id="A0A4Z1NV71"/>
<evidence type="ECO:0000313" key="2">
    <source>
        <dbReference type="EMBL" id="TID18462.1"/>
    </source>
</evidence>
<protein>
    <submittedName>
        <fullName evidence="2">Uncharacterized protein</fullName>
    </submittedName>
</protein>
<feature type="signal peptide" evidence="1">
    <location>
        <begin position="1"/>
        <end position="17"/>
    </location>
</feature>
<dbReference type="Proteomes" id="UP000298493">
    <property type="component" value="Unassembled WGS sequence"/>
</dbReference>
<evidence type="ECO:0000313" key="3">
    <source>
        <dbReference type="Proteomes" id="UP000298493"/>
    </source>
</evidence>